<accession>A0AAD9QR62</accession>
<proteinExistence type="predicted"/>
<reference evidence="3" key="1">
    <citation type="journal article" date="2023" name="G3 (Bethesda)">
        <title>Whole genome assembly and annotation of the endangered Caribbean coral Acropora cervicornis.</title>
        <authorList>
            <person name="Selwyn J.D."/>
            <person name="Vollmer S.V."/>
        </authorList>
    </citation>
    <scope>NUCLEOTIDE SEQUENCE</scope>
    <source>
        <strain evidence="3">K2</strain>
    </source>
</reference>
<evidence type="ECO:0000313" key="4">
    <source>
        <dbReference type="Proteomes" id="UP001249851"/>
    </source>
</evidence>
<protein>
    <submittedName>
        <fullName evidence="3">Uncharacterized protein</fullName>
    </submittedName>
</protein>
<feature type="compositionally biased region" description="Basic residues" evidence="2">
    <location>
        <begin position="183"/>
        <end position="192"/>
    </location>
</feature>
<sequence length="221" mass="25782">MAGKTSKDLRLSPRTPKLKRNQLQNSVNLLEEEVKRLKNELTQVRTYLKIERVRSIDLTYALQEKENELQHLQREYDQQMGDIIAKLLLLEGDFRKEKQEITELLEEKDATIASLNNEALKRNSRIESLQRKLESIEARSDKGDDKCKLQKKFDAQKQEIDRLRNANARLLESLSHVRLGHSNSHHRGKVRRGSTPAKTHGRSQLNKSEVSEWKEELSAFF</sequence>
<feature type="coiled-coil region" evidence="1">
    <location>
        <begin position="20"/>
        <end position="173"/>
    </location>
</feature>
<name>A0AAD9QR62_ACRCE</name>
<keyword evidence="4" id="KW-1185">Reference proteome</keyword>
<comment type="caution">
    <text evidence="3">The sequence shown here is derived from an EMBL/GenBank/DDBJ whole genome shotgun (WGS) entry which is preliminary data.</text>
</comment>
<dbReference type="EMBL" id="JARQWQ010000018">
    <property type="protein sequence ID" value="KAK2565963.1"/>
    <property type="molecule type" value="Genomic_DNA"/>
</dbReference>
<evidence type="ECO:0000256" key="1">
    <source>
        <dbReference type="SAM" id="Coils"/>
    </source>
</evidence>
<keyword evidence="1" id="KW-0175">Coiled coil</keyword>
<dbReference type="Proteomes" id="UP001249851">
    <property type="component" value="Unassembled WGS sequence"/>
</dbReference>
<evidence type="ECO:0000256" key="2">
    <source>
        <dbReference type="SAM" id="MobiDB-lite"/>
    </source>
</evidence>
<feature type="region of interest" description="Disordered" evidence="2">
    <location>
        <begin position="176"/>
        <end position="211"/>
    </location>
</feature>
<gene>
    <name evidence="3" type="ORF">P5673_010272</name>
</gene>
<evidence type="ECO:0000313" key="3">
    <source>
        <dbReference type="EMBL" id="KAK2565963.1"/>
    </source>
</evidence>
<organism evidence="3 4">
    <name type="scientific">Acropora cervicornis</name>
    <name type="common">Staghorn coral</name>
    <dbReference type="NCBI Taxonomy" id="6130"/>
    <lineage>
        <taxon>Eukaryota</taxon>
        <taxon>Metazoa</taxon>
        <taxon>Cnidaria</taxon>
        <taxon>Anthozoa</taxon>
        <taxon>Hexacorallia</taxon>
        <taxon>Scleractinia</taxon>
        <taxon>Astrocoeniina</taxon>
        <taxon>Acroporidae</taxon>
        <taxon>Acropora</taxon>
    </lineage>
</organism>
<dbReference type="AlphaFoldDB" id="A0AAD9QR62"/>
<reference evidence="3" key="2">
    <citation type="journal article" date="2023" name="Science">
        <title>Genomic signatures of disease resistance in endangered staghorn corals.</title>
        <authorList>
            <person name="Vollmer S.V."/>
            <person name="Selwyn J.D."/>
            <person name="Despard B.A."/>
            <person name="Roesel C.L."/>
        </authorList>
    </citation>
    <scope>NUCLEOTIDE SEQUENCE</scope>
    <source>
        <strain evidence="3">K2</strain>
    </source>
</reference>